<dbReference type="GO" id="GO:0005737">
    <property type="term" value="C:cytoplasm"/>
    <property type="evidence" value="ECO:0007669"/>
    <property type="project" value="InterPro"/>
</dbReference>
<evidence type="ECO:0000256" key="7">
    <source>
        <dbReference type="SAM" id="Coils"/>
    </source>
</evidence>
<feature type="domain" description="PAC" evidence="10">
    <location>
        <begin position="911"/>
        <end position="963"/>
    </location>
</feature>
<dbReference type="STRING" id="1237149.C900_00349"/>
<dbReference type="PATRIC" id="fig|1237149.3.peg.5463"/>
<dbReference type="InterPro" id="IPR036890">
    <property type="entry name" value="HATPase_C_sf"/>
</dbReference>
<dbReference type="CDD" id="cd00075">
    <property type="entry name" value="HATPase"/>
    <property type="match status" value="1"/>
</dbReference>
<dbReference type="SUPFAM" id="SSF47757">
    <property type="entry name" value="Chemotaxis receptor methyltransferase CheR, N-terminal domain"/>
    <property type="match status" value="1"/>
</dbReference>
<dbReference type="InterPro" id="IPR000673">
    <property type="entry name" value="Sig_transdc_resp-reg_Me-estase"/>
</dbReference>
<protein>
    <submittedName>
        <fullName evidence="13">Chemotaxis protein methyltransferase CheR</fullName>
    </submittedName>
</protein>
<evidence type="ECO:0000259" key="12">
    <source>
        <dbReference type="PROSITE" id="PS50123"/>
    </source>
</evidence>
<gene>
    <name evidence="13" type="ORF">C900_00349</name>
</gene>
<dbReference type="NCBIfam" id="TIGR00229">
    <property type="entry name" value="sensory_box"/>
    <property type="match status" value="1"/>
</dbReference>
<feature type="domain" description="Histidine kinase" evidence="8">
    <location>
        <begin position="1107"/>
        <end position="1321"/>
    </location>
</feature>
<evidence type="ECO:0000256" key="3">
    <source>
        <dbReference type="ARBA" id="ARBA00022603"/>
    </source>
</evidence>
<feature type="active site" evidence="6">
    <location>
        <position position="20"/>
    </location>
</feature>
<dbReference type="CDD" id="cd16434">
    <property type="entry name" value="CheB-CheR_fusion"/>
    <property type="match status" value="1"/>
</dbReference>
<keyword evidence="7" id="KW-0175">Coiled coil</keyword>
<dbReference type="SMART" id="SM00086">
    <property type="entry name" value="PAC"/>
    <property type="match status" value="2"/>
</dbReference>
<dbReference type="eggNOG" id="COG5002">
    <property type="taxonomic scope" value="Bacteria"/>
</dbReference>
<feature type="domain" description="PAC" evidence="10">
    <location>
        <begin position="789"/>
        <end position="841"/>
    </location>
</feature>
<dbReference type="Gene3D" id="3.30.450.20">
    <property type="entry name" value="PAS domain"/>
    <property type="match status" value="3"/>
</dbReference>
<dbReference type="PROSITE" id="PS50109">
    <property type="entry name" value="HIS_KIN"/>
    <property type="match status" value="1"/>
</dbReference>
<comment type="catalytic activity">
    <reaction evidence="1">
        <text>ATP + protein L-histidine = ADP + protein N-phospho-L-histidine.</text>
        <dbReference type="EC" id="2.7.13.3"/>
    </reaction>
</comment>
<evidence type="ECO:0000259" key="10">
    <source>
        <dbReference type="PROSITE" id="PS50113"/>
    </source>
</evidence>
<dbReference type="Gene3D" id="3.40.50.150">
    <property type="entry name" value="Vaccinia Virus protein VP39"/>
    <property type="match status" value="1"/>
</dbReference>
<dbReference type="PROSITE" id="PS50122">
    <property type="entry name" value="CHEB"/>
    <property type="match status" value="1"/>
</dbReference>
<evidence type="ECO:0000256" key="6">
    <source>
        <dbReference type="PROSITE-ProRule" id="PRU00050"/>
    </source>
</evidence>
<dbReference type="PROSITE" id="PS50113">
    <property type="entry name" value="PAC"/>
    <property type="match status" value="2"/>
</dbReference>
<comment type="catalytic activity">
    <reaction evidence="2">
        <text>L-glutamyl-[protein] + S-adenosyl-L-methionine = [protein]-L-glutamate 5-O-methyl ester + S-adenosyl-L-homocysteine</text>
        <dbReference type="Rhea" id="RHEA:24452"/>
        <dbReference type="Rhea" id="RHEA-COMP:10208"/>
        <dbReference type="Rhea" id="RHEA-COMP:10311"/>
        <dbReference type="ChEBI" id="CHEBI:29973"/>
        <dbReference type="ChEBI" id="CHEBI:57856"/>
        <dbReference type="ChEBI" id="CHEBI:59789"/>
        <dbReference type="ChEBI" id="CHEBI:82795"/>
        <dbReference type="EC" id="2.1.1.80"/>
    </reaction>
</comment>
<evidence type="ECO:0000259" key="9">
    <source>
        <dbReference type="PROSITE" id="PS50112"/>
    </source>
</evidence>
<dbReference type="SUPFAM" id="SSF52738">
    <property type="entry name" value="Methylesterase CheB, C-terminal domain"/>
    <property type="match status" value="1"/>
</dbReference>
<keyword evidence="6" id="KW-0378">Hydrolase</keyword>
<feature type="domain" description="CheB-type methylesterase" evidence="11">
    <location>
        <begin position="14"/>
        <end position="196"/>
    </location>
</feature>
<dbReference type="Pfam" id="PF01739">
    <property type="entry name" value="CheR"/>
    <property type="match status" value="1"/>
</dbReference>
<keyword evidence="14" id="KW-1185">Reference proteome</keyword>
<dbReference type="InterPro" id="IPR050903">
    <property type="entry name" value="Bact_Chemotaxis_MeTrfase"/>
</dbReference>
<dbReference type="GO" id="GO:0000156">
    <property type="term" value="F:phosphorelay response regulator activity"/>
    <property type="evidence" value="ECO:0007669"/>
    <property type="project" value="InterPro"/>
</dbReference>
<dbReference type="InterPro" id="IPR003661">
    <property type="entry name" value="HisK_dim/P_dom"/>
</dbReference>
<dbReference type="PROSITE" id="PS50112">
    <property type="entry name" value="PAS"/>
    <property type="match status" value="1"/>
</dbReference>
<dbReference type="PANTHER" id="PTHR24422">
    <property type="entry name" value="CHEMOTAXIS PROTEIN METHYLTRANSFERASE"/>
    <property type="match status" value="1"/>
</dbReference>
<dbReference type="CDD" id="cd00082">
    <property type="entry name" value="HisKA"/>
    <property type="match status" value="1"/>
</dbReference>
<keyword evidence="3 13" id="KW-0489">Methyltransferase</keyword>
<dbReference type="InterPro" id="IPR000700">
    <property type="entry name" value="PAS-assoc_C"/>
</dbReference>
<dbReference type="InterPro" id="IPR035909">
    <property type="entry name" value="CheB_C"/>
</dbReference>
<comment type="caution">
    <text evidence="13">The sequence shown here is derived from an EMBL/GenBank/DDBJ whole genome shotgun (WGS) entry which is preliminary data.</text>
</comment>
<dbReference type="PROSITE" id="PS50123">
    <property type="entry name" value="CHER"/>
    <property type="match status" value="1"/>
</dbReference>
<dbReference type="eggNOG" id="COG1352">
    <property type="taxonomic scope" value="Bacteria"/>
</dbReference>
<keyword evidence="5" id="KW-0949">S-adenosyl-L-methionine</keyword>
<dbReference type="SUPFAM" id="SSF55785">
    <property type="entry name" value="PYP-like sensor domain (PAS domain)"/>
    <property type="match status" value="3"/>
</dbReference>
<name>L8JI64_9BACT</name>
<organism evidence="13 14">
    <name type="scientific">Fulvivirga imtechensis AK7</name>
    <dbReference type="NCBI Taxonomy" id="1237149"/>
    <lineage>
        <taxon>Bacteria</taxon>
        <taxon>Pseudomonadati</taxon>
        <taxon>Bacteroidota</taxon>
        <taxon>Cytophagia</taxon>
        <taxon>Cytophagales</taxon>
        <taxon>Fulvivirgaceae</taxon>
        <taxon>Fulvivirga</taxon>
    </lineage>
</organism>
<keyword evidence="4 13" id="KW-0808">Transferase</keyword>
<dbReference type="RefSeq" id="WP_009583264.1">
    <property type="nucleotide sequence ID" value="NZ_AMZN01000111.1"/>
</dbReference>
<dbReference type="SMART" id="SM00388">
    <property type="entry name" value="HisKA"/>
    <property type="match status" value="1"/>
</dbReference>
<dbReference type="eggNOG" id="COG2205">
    <property type="taxonomic scope" value="Bacteria"/>
</dbReference>
<feature type="domain" description="PAS" evidence="9">
    <location>
        <begin position="838"/>
        <end position="883"/>
    </location>
</feature>
<dbReference type="Pfam" id="PF00512">
    <property type="entry name" value="HisKA"/>
    <property type="match status" value="1"/>
</dbReference>
<dbReference type="Pfam" id="PF03705">
    <property type="entry name" value="CheR_N"/>
    <property type="match status" value="1"/>
</dbReference>
<dbReference type="InterPro" id="IPR005467">
    <property type="entry name" value="His_kinase_dom"/>
</dbReference>
<proteinExistence type="predicted"/>
<dbReference type="InterPro" id="IPR000014">
    <property type="entry name" value="PAS"/>
</dbReference>
<evidence type="ECO:0000259" key="11">
    <source>
        <dbReference type="PROSITE" id="PS50122"/>
    </source>
</evidence>
<dbReference type="PANTHER" id="PTHR24422:SF10">
    <property type="entry name" value="CHEMOTAXIS PROTEIN METHYLTRANSFERASE 2"/>
    <property type="match status" value="1"/>
</dbReference>
<dbReference type="GO" id="GO:0032259">
    <property type="term" value="P:methylation"/>
    <property type="evidence" value="ECO:0007669"/>
    <property type="project" value="UniProtKB-KW"/>
</dbReference>
<evidence type="ECO:0000256" key="2">
    <source>
        <dbReference type="ARBA" id="ARBA00001541"/>
    </source>
</evidence>
<dbReference type="InterPro" id="IPR022642">
    <property type="entry name" value="CheR_C"/>
</dbReference>
<dbReference type="Proteomes" id="UP000011135">
    <property type="component" value="Unassembled WGS sequence"/>
</dbReference>
<feature type="domain" description="CheR-type methyltransferase" evidence="12">
    <location>
        <begin position="197"/>
        <end position="479"/>
    </location>
</feature>
<dbReference type="PRINTS" id="PR00996">
    <property type="entry name" value="CHERMTFRASE"/>
</dbReference>
<dbReference type="InterPro" id="IPR001610">
    <property type="entry name" value="PAC"/>
</dbReference>
<dbReference type="SMART" id="SM00091">
    <property type="entry name" value="PAS"/>
    <property type="match status" value="2"/>
</dbReference>
<accession>L8JI64</accession>
<reference evidence="13 14" key="1">
    <citation type="submission" date="2012-12" db="EMBL/GenBank/DDBJ databases">
        <title>Genome assembly of Fulvivirga imtechensis AK7.</title>
        <authorList>
            <person name="Nupur N."/>
            <person name="Khatri I."/>
            <person name="Kumar R."/>
            <person name="Subramanian S."/>
            <person name="Pinnaka A."/>
        </authorList>
    </citation>
    <scope>NUCLEOTIDE SEQUENCE [LARGE SCALE GENOMIC DNA]</scope>
    <source>
        <strain evidence="13 14">AK7</strain>
    </source>
</reference>
<evidence type="ECO:0000313" key="14">
    <source>
        <dbReference type="Proteomes" id="UP000011135"/>
    </source>
</evidence>
<dbReference type="InterPro" id="IPR003594">
    <property type="entry name" value="HATPase_dom"/>
</dbReference>
<feature type="active site" evidence="6">
    <location>
        <position position="138"/>
    </location>
</feature>
<dbReference type="SUPFAM" id="SSF55874">
    <property type="entry name" value="ATPase domain of HSP90 chaperone/DNA topoisomerase II/histidine kinase"/>
    <property type="match status" value="1"/>
</dbReference>
<dbReference type="InterPro" id="IPR029063">
    <property type="entry name" value="SAM-dependent_MTases_sf"/>
</dbReference>
<dbReference type="SUPFAM" id="SSF53335">
    <property type="entry name" value="S-adenosyl-L-methionine-dependent methyltransferases"/>
    <property type="match status" value="1"/>
</dbReference>
<evidence type="ECO:0000256" key="4">
    <source>
        <dbReference type="ARBA" id="ARBA00022679"/>
    </source>
</evidence>
<dbReference type="Pfam" id="PF01339">
    <property type="entry name" value="CheB_methylest"/>
    <property type="match status" value="1"/>
</dbReference>
<dbReference type="InterPro" id="IPR022641">
    <property type="entry name" value="CheR_N"/>
</dbReference>
<dbReference type="Pfam" id="PF13426">
    <property type="entry name" value="PAS_9"/>
    <property type="match status" value="2"/>
</dbReference>
<dbReference type="Pfam" id="PF02518">
    <property type="entry name" value="HATPase_c"/>
    <property type="match status" value="1"/>
</dbReference>
<evidence type="ECO:0000313" key="13">
    <source>
        <dbReference type="EMBL" id="ELR68515.1"/>
    </source>
</evidence>
<dbReference type="SMART" id="SM00387">
    <property type="entry name" value="HATPase_c"/>
    <property type="match status" value="1"/>
</dbReference>
<dbReference type="InterPro" id="IPR036097">
    <property type="entry name" value="HisK_dim/P_sf"/>
</dbReference>
<feature type="coiled-coil region" evidence="7">
    <location>
        <begin position="622"/>
        <end position="719"/>
    </location>
</feature>
<evidence type="ECO:0000256" key="1">
    <source>
        <dbReference type="ARBA" id="ARBA00000085"/>
    </source>
</evidence>
<feature type="active site" evidence="6">
    <location>
        <position position="48"/>
    </location>
</feature>
<dbReference type="Gene3D" id="3.40.50.180">
    <property type="entry name" value="Methylesterase CheB, C-terminal domain"/>
    <property type="match status" value="1"/>
</dbReference>
<dbReference type="Gene3D" id="1.10.155.10">
    <property type="entry name" value="Chemotaxis receptor methyltransferase CheR, N-terminal domain"/>
    <property type="match status" value="1"/>
</dbReference>
<dbReference type="Gene3D" id="3.30.565.10">
    <property type="entry name" value="Histidine kinase-like ATPase, C-terminal domain"/>
    <property type="match status" value="1"/>
</dbReference>
<dbReference type="GO" id="GO:0000155">
    <property type="term" value="F:phosphorelay sensor kinase activity"/>
    <property type="evidence" value="ECO:0007669"/>
    <property type="project" value="InterPro"/>
</dbReference>
<dbReference type="eggNOG" id="COG2201">
    <property type="taxonomic scope" value="Bacteria"/>
</dbReference>
<dbReference type="InterPro" id="IPR035965">
    <property type="entry name" value="PAS-like_dom_sf"/>
</dbReference>
<dbReference type="GO" id="GO:0008984">
    <property type="term" value="F:protein-glutamate methylesterase activity"/>
    <property type="evidence" value="ECO:0007669"/>
    <property type="project" value="InterPro"/>
</dbReference>
<keyword evidence="6" id="KW-0145">Chemotaxis</keyword>
<dbReference type="GO" id="GO:0008983">
    <property type="term" value="F:protein-glutamate O-methyltransferase activity"/>
    <property type="evidence" value="ECO:0007669"/>
    <property type="project" value="UniProtKB-EC"/>
</dbReference>
<evidence type="ECO:0000256" key="5">
    <source>
        <dbReference type="ARBA" id="ARBA00022691"/>
    </source>
</evidence>
<dbReference type="InterPro" id="IPR036804">
    <property type="entry name" value="CheR_N_sf"/>
</dbReference>
<dbReference type="Gene3D" id="1.10.287.130">
    <property type="match status" value="1"/>
</dbReference>
<dbReference type="GO" id="GO:0006935">
    <property type="term" value="P:chemotaxis"/>
    <property type="evidence" value="ECO:0007669"/>
    <property type="project" value="UniProtKB-UniRule"/>
</dbReference>
<evidence type="ECO:0000259" key="8">
    <source>
        <dbReference type="PROSITE" id="PS50109"/>
    </source>
</evidence>
<dbReference type="SMART" id="SM00138">
    <property type="entry name" value="MeTrc"/>
    <property type="match status" value="1"/>
</dbReference>
<sequence>MAVKNKNKAAEFFIAAIGASAGGLEALQNLISGIPKNTENLAIIVAQHLGTESMLPELLASKTDFDVTEIKNDHDIQSRVIYVASPNQEIVSREGRLYLSRAPIMAGPKPSLNLLFSSLAKDHQNRVIGVILSGTGADGANGMKEVAMAGGVTIVQDPDTAKFRGMPEAAIEATPVDWVLAPEEIGMKLADIVADPKQHVDLKIGEEAFYKIIEVLEQVTGTDFNNYKQETLFRRMEKRLSELKLPTLSEYYDYLKNHSEEAEILFRKVLIGVTGFFRDPAVFESLERYVEKLLVKKKQGEPLRVWVPGCATGEEAYSVAMIIDAKLRKKKLNIPVQIFATDINDGSLIIARKGVYDKKSIEKAPPRYVERYLTRLSGDMYEINKGIRSMILFSRHDLSHHPPFLRLDLIVCRNLLIYFNKRLQEQIFRLFYTALNSNAYLVLGKSESVGKLTDLFGTVQSDAKIYQRTAGSTIRRLRYGRLPIQQLPKLRREITIPEIVKETLYSVFKYPYVVVNDSFDIQEISGDVSLYMGLKPGQMNANMIKLAHKDLRIELKSLALNCTKEGREVQSQVRKFNSHGHDHYVRFTMRPLLYQPTTDQFYMIVFEAVKQGKSKEKKVEPAKKEQTRIRELEEELENTRADLQDFIERLEESNIQLQSLNEELQSSNEELRISNEELETANEELQSSNEEILTTYQELKAAHETLTKQEQLLRESRANTQALINNSLQGFILLDRNYHVITFNEMAKKVMKLFFQANLRKGEGLNESGNDHYGIFSNGFRESLTHKTVQKEYELVDKKGVSHVFNFNFTPVLDEQGKIESVSVGMLDITDWRKAKQDVRKLSWVARYTNNGVMITDHEGRIQWVNEGFQRLTGWSFEQVENKLCTKVVPDGELRADAVKKIETTLTKKRAVTEVLLKYTKDEKQVWVSLDMTPIFEKKKLTHFIGVLTDITGIIRAEELKKNQEALEQRQHLIDGIASNFPDGIVGLINSDLRYVYVGGSELKRLGRQRKDMLDTMVLDQVFADTGKLVNPQLKKVFEGESIYLDVPAGEEVYGLHAVPVAEGNNIAHALVVLHNITQRKRAETETLKALKQQKELNDLKSRFVTLASHEFRTPLSTILSSAYLIEQFEEKNDRKNTQKHLQRIQGNVKILTEILNEFLSLSKIEEGTVRNNPVEFDVKQFCSELIEGLTKKEGQEILYRHKGGMENIYVDKGHLINILNKLLSNASKYSSQDKRIWLTSESIEGAVIFSVQDEGIGIPTEDQEQLFGTFFRGRNASNIQGTGLGLHLVKRYLDIIGGAIDFVSIPGKGSTFNVTIPQMPEMMKTKGHAGSDVNA</sequence>
<dbReference type="SUPFAM" id="SSF47384">
    <property type="entry name" value="Homodimeric domain of signal transducing histidine kinase"/>
    <property type="match status" value="1"/>
</dbReference>
<dbReference type="CDD" id="cd00130">
    <property type="entry name" value="PAS"/>
    <property type="match status" value="1"/>
</dbReference>
<dbReference type="InterPro" id="IPR000780">
    <property type="entry name" value="CheR_MeTrfase"/>
</dbReference>
<dbReference type="EMBL" id="AMZN01000111">
    <property type="protein sequence ID" value="ELR68515.1"/>
    <property type="molecule type" value="Genomic_DNA"/>
</dbReference>